<accession>A0AAN9GPV0</accession>
<name>A0AAN9GPV0_9CAEN</name>
<dbReference type="EMBL" id="JBAMIC010000001">
    <property type="protein sequence ID" value="KAK7114485.1"/>
    <property type="molecule type" value="Genomic_DNA"/>
</dbReference>
<sequence length="144" mass="14300">MGVGEGLGEGAGTGIGEGIGKGLGRGLGQGLGLGTGKGLGRGIGEGIGQGFGLGTGSGTGEGEGEGRGEGRGKGDGGPLASLFWLLILLFLAWPIASCIAWLYVFLIPFSVCIKPLTDVCAAILKLVQLPLLCATNLMAQTPLF</sequence>
<reference evidence="3 4" key="1">
    <citation type="submission" date="2024-02" db="EMBL/GenBank/DDBJ databases">
        <title>Chromosome-scale genome assembly of the rough periwinkle Littorina saxatilis.</title>
        <authorList>
            <person name="De Jode A."/>
            <person name="Faria R."/>
            <person name="Formenti G."/>
            <person name="Sims Y."/>
            <person name="Smith T.P."/>
            <person name="Tracey A."/>
            <person name="Wood J.M.D."/>
            <person name="Zagrodzka Z.B."/>
            <person name="Johannesson K."/>
            <person name="Butlin R.K."/>
            <person name="Leder E.H."/>
        </authorList>
    </citation>
    <scope>NUCLEOTIDE SEQUENCE [LARGE SCALE GENOMIC DNA]</scope>
    <source>
        <strain evidence="3">Snail1</strain>
        <tissue evidence="3">Muscle</tissue>
    </source>
</reference>
<dbReference type="AlphaFoldDB" id="A0AAN9GPV0"/>
<evidence type="ECO:0000256" key="2">
    <source>
        <dbReference type="SAM" id="Phobius"/>
    </source>
</evidence>
<feature type="compositionally biased region" description="Gly residues" evidence="1">
    <location>
        <begin position="50"/>
        <end position="61"/>
    </location>
</feature>
<feature type="region of interest" description="Disordered" evidence="1">
    <location>
        <begin position="50"/>
        <end position="73"/>
    </location>
</feature>
<evidence type="ECO:0000256" key="1">
    <source>
        <dbReference type="SAM" id="MobiDB-lite"/>
    </source>
</evidence>
<feature type="compositionally biased region" description="Basic and acidic residues" evidence="1">
    <location>
        <begin position="64"/>
        <end position="73"/>
    </location>
</feature>
<keyword evidence="4" id="KW-1185">Reference proteome</keyword>
<keyword evidence="2" id="KW-1133">Transmembrane helix</keyword>
<evidence type="ECO:0000313" key="4">
    <source>
        <dbReference type="Proteomes" id="UP001374579"/>
    </source>
</evidence>
<gene>
    <name evidence="3" type="ORF">V1264_000540</name>
</gene>
<evidence type="ECO:0000313" key="3">
    <source>
        <dbReference type="EMBL" id="KAK7114485.1"/>
    </source>
</evidence>
<dbReference type="PANTHER" id="PTHR39948:SF1">
    <property type="entry name" value="GEO11419P1"/>
    <property type="match status" value="1"/>
</dbReference>
<feature type="transmembrane region" description="Helical" evidence="2">
    <location>
        <begin position="82"/>
        <end position="107"/>
    </location>
</feature>
<keyword evidence="2" id="KW-0472">Membrane</keyword>
<dbReference type="PANTHER" id="PTHR39948">
    <property type="entry name" value="GEO11419P1"/>
    <property type="match status" value="1"/>
</dbReference>
<dbReference type="Proteomes" id="UP001374579">
    <property type="component" value="Unassembled WGS sequence"/>
</dbReference>
<comment type="caution">
    <text evidence="3">The sequence shown here is derived from an EMBL/GenBank/DDBJ whole genome shotgun (WGS) entry which is preliminary data.</text>
</comment>
<proteinExistence type="predicted"/>
<protein>
    <submittedName>
        <fullName evidence="3">Uncharacterized protein</fullName>
    </submittedName>
</protein>
<keyword evidence="2" id="KW-0812">Transmembrane</keyword>
<organism evidence="3 4">
    <name type="scientific">Littorina saxatilis</name>
    <dbReference type="NCBI Taxonomy" id="31220"/>
    <lineage>
        <taxon>Eukaryota</taxon>
        <taxon>Metazoa</taxon>
        <taxon>Spiralia</taxon>
        <taxon>Lophotrochozoa</taxon>
        <taxon>Mollusca</taxon>
        <taxon>Gastropoda</taxon>
        <taxon>Caenogastropoda</taxon>
        <taxon>Littorinimorpha</taxon>
        <taxon>Littorinoidea</taxon>
        <taxon>Littorinidae</taxon>
        <taxon>Littorina</taxon>
    </lineage>
</organism>